<evidence type="ECO:0000259" key="4">
    <source>
        <dbReference type="PROSITE" id="PS51675"/>
    </source>
</evidence>
<dbReference type="InterPro" id="IPR038459">
    <property type="entry name" value="MT_TRM10-typ_sf"/>
</dbReference>
<keyword evidence="2 5" id="KW-0808">Transferase</keyword>
<evidence type="ECO:0000256" key="1">
    <source>
        <dbReference type="ARBA" id="ARBA00022603"/>
    </source>
</evidence>
<dbReference type="GO" id="GO:0030488">
    <property type="term" value="P:tRNA methylation"/>
    <property type="evidence" value="ECO:0007669"/>
    <property type="project" value="InterPro"/>
</dbReference>
<dbReference type="EMBL" id="CP002838">
    <property type="protein sequence ID" value="AEM38018.1"/>
    <property type="molecule type" value="Genomic_DNA"/>
</dbReference>
<reference evidence="5 6" key="1">
    <citation type="journal article" date="2011" name="Stand. Genomic Sci.">
        <title>Complete genome sequence of the hyperthermophilic chemolithoautotroph Pyrolobus fumarii type strain (1A).</title>
        <authorList>
            <person name="Anderson I."/>
            <person name="Goker M."/>
            <person name="Nolan M."/>
            <person name="Lucas S."/>
            <person name="Hammon N."/>
            <person name="Deshpande S."/>
            <person name="Cheng J.F."/>
            <person name="Tapia R."/>
            <person name="Han C."/>
            <person name="Goodwin L."/>
            <person name="Pitluck S."/>
            <person name="Huntemann M."/>
            <person name="Liolios K."/>
            <person name="Ivanova N."/>
            <person name="Pagani I."/>
            <person name="Mavromatis K."/>
            <person name="Ovchinikova G."/>
            <person name="Pati A."/>
            <person name="Chen A."/>
            <person name="Palaniappan K."/>
            <person name="Land M."/>
            <person name="Hauser L."/>
            <person name="Brambilla E.M."/>
            <person name="Huber H."/>
            <person name="Yasawong M."/>
            <person name="Rohde M."/>
            <person name="Spring S."/>
            <person name="Abt B."/>
            <person name="Sikorski J."/>
            <person name="Wirth R."/>
            <person name="Detter J.C."/>
            <person name="Woyke T."/>
            <person name="Bristow J."/>
            <person name="Eisen J.A."/>
            <person name="Markowitz V."/>
            <person name="Hugenholtz P."/>
            <person name="Kyrpides N.C."/>
            <person name="Klenk H.P."/>
            <person name="Lapidus A."/>
        </authorList>
    </citation>
    <scope>NUCLEOTIDE SEQUENCE [LARGE SCALE GENOMIC DNA]</scope>
    <source>
        <strain evidence="6">DSM 11204 / 1A</strain>
    </source>
</reference>
<dbReference type="Gene3D" id="3.40.1280.30">
    <property type="match status" value="1"/>
</dbReference>
<evidence type="ECO:0000313" key="6">
    <source>
        <dbReference type="Proteomes" id="UP000001037"/>
    </source>
</evidence>
<proteinExistence type="predicted"/>
<gene>
    <name evidence="5" type="ordered locus">Pyrfu_0146</name>
</gene>
<dbReference type="OrthoDB" id="14987at2157"/>
<dbReference type="RefSeq" id="WP_014025695.1">
    <property type="nucleotide sequence ID" value="NC_015931.1"/>
</dbReference>
<dbReference type="Pfam" id="PF04252">
    <property type="entry name" value="SFM1-like"/>
    <property type="match status" value="1"/>
</dbReference>
<keyword evidence="1 5" id="KW-0489">Methyltransferase</keyword>
<evidence type="ECO:0000256" key="3">
    <source>
        <dbReference type="ARBA" id="ARBA00022691"/>
    </source>
</evidence>
<dbReference type="InterPro" id="IPR016742">
    <property type="entry name" value="tRNA_m1G_mtfrase_arc"/>
</dbReference>
<sequence>MKILRYNTVCENECLFYKLLRLLNEYGWYNLGLGAWIKSRRIRDNGFQEVALRVLVWSGVVGEASRIKGGIDQVLNYQGREYRFVFGPGDVKADAAYYQHRCKSSYCIEHDDIVSLLPEKPKPLIVIDLAQLHMHNLDEASSLRRQLAATLGVIRRFLWDRHLLLTNAAEGVRAWLKSFMATMQVQMSSLNTDDALDVRGYTGLRILLDPNADKDLQPDEVVKADVFILGGIVDKRPRPGATRELPIEGAVRRRISLRGSIIGVPHTINTLVEALLLARYVYDGNIERALYDVTPPHEARIRAYVEISRVIRGAKGAYVDWDLYEELVKWLPLRPRDFEKAARMAGARLRRSYEEYLLSKDQSHH</sequence>
<evidence type="ECO:0000313" key="5">
    <source>
        <dbReference type="EMBL" id="AEM38018.1"/>
    </source>
</evidence>
<dbReference type="GeneID" id="11139781"/>
<dbReference type="AlphaFoldDB" id="G0EEH7"/>
<dbReference type="InterPro" id="IPR007364">
    <property type="entry name" value="SFM1-like"/>
</dbReference>
<dbReference type="InterPro" id="IPR028564">
    <property type="entry name" value="MT_TRM10-typ"/>
</dbReference>
<dbReference type="eggNOG" id="arCOG00967">
    <property type="taxonomic scope" value="Archaea"/>
</dbReference>
<dbReference type="HOGENOM" id="CLU_061952_0_0_2"/>
<dbReference type="KEGG" id="pfm:Pyrfu_0146"/>
<dbReference type="Proteomes" id="UP000001037">
    <property type="component" value="Chromosome"/>
</dbReference>
<feature type="domain" description="SAM-dependent MTase TRM10-type" evidence="4">
    <location>
        <begin position="109"/>
        <end position="301"/>
    </location>
</feature>
<organism evidence="5 6">
    <name type="scientific">Pyrolobus fumarii (strain DSM 11204 / 1A)</name>
    <dbReference type="NCBI Taxonomy" id="694429"/>
    <lineage>
        <taxon>Archaea</taxon>
        <taxon>Thermoproteota</taxon>
        <taxon>Thermoprotei</taxon>
        <taxon>Desulfurococcales</taxon>
        <taxon>Pyrodictiaceae</taxon>
        <taxon>Pyrolobus</taxon>
    </lineage>
</organism>
<dbReference type="InParanoid" id="G0EEH7"/>
<keyword evidence="6" id="KW-1185">Reference proteome</keyword>
<dbReference type="PIRSF" id="PIRSF018978">
    <property type="entry name" value="tRNA_m1G_mtfrase_arc_prd"/>
    <property type="match status" value="1"/>
</dbReference>
<dbReference type="PROSITE" id="PS51675">
    <property type="entry name" value="SAM_MT_TRM10"/>
    <property type="match status" value="1"/>
</dbReference>
<protein>
    <submittedName>
        <fullName evidence="5">tRNA (Guanine-N1-)-methyltransferase</fullName>
    </submittedName>
</protein>
<name>G0EEH7_PYRF1</name>
<keyword evidence="3" id="KW-0949">S-adenosyl-L-methionine</keyword>
<accession>G0EEH7</accession>
<dbReference type="GO" id="GO:0008175">
    <property type="term" value="F:tRNA methyltransferase activity"/>
    <property type="evidence" value="ECO:0007669"/>
    <property type="project" value="InterPro"/>
</dbReference>
<evidence type="ECO:0000256" key="2">
    <source>
        <dbReference type="ARBA" id="ARBA00022679"/>
    </source>
</evidence>